<accession>A0A6J5T0T3</accession>
<gene>
    <name evidence="1" type="ORF">UFOVP1033_93</name>
    <name evidence="2" type="ORF">UFOVP1631_93</name>
</gene>
<organism evidence="2">
    <name type="scientific">uncultured Caudovirales phage</name>
    <dbReference type="NCBI Taxonomy" id="2100421"/>
    <lineage>
        <taxon>Viruses</taxon>
        <taxon>Duplodnaviria</taxon>
        <taxon>Heunggongvirae</taxon>
        <taxon>Uroviricota</taxon>
        <taxon>Caudoviricetes</taxon>
        <taxon>Peduoviridae</taxon>
        <taxon>Maltschvirus</taxon>
        <taxon>Maltschvirus maltsch</taxon>
    </lineage>
</organism>
<dbReference type="EMBL" id="LR797501">
    <property type="protein sequence ID" value="CAB4220876.1"/>
    <property type="molecule type" value="Genomic_DNA"/>
</dbReference>
<proteinExistence type="predicted"/>
<sequence length="53" mass="6306">MKTIEDIDYEIAFIEHELQANEFPYLGKENLTNWLSALNWVKSNWDYEVVNNG</sequence>
<name>A0A6J5T0T3_9CAUD</name>
<reference evidence="2" key="1">
    <citation type="submission" date="2020-05" db="EMBL/GenBank/DDBJ databases">
        <authorList>
            <person name="Chiriac C."/>
            <person name="Salcher M."/>
            <person name="Ghai R."/>
            <person name="Kavagutti S V."/>
        </authorList>
    </citation>
    <scope>NUCLEOTIDE SEQUENCE</scope>
</reference>
<evidence type="ECO:0000313" key="1">
    <source>
        <dbReference type="EMBL" id="CAB4179349.1"/>
    </source>
</evidence>
<protein>
    <submittedName>
        <fullName evidence="2">Uncharacterized protein</fullName>
    </submittedName>
</protein>
<evidence type="ECO:0000313" key="2">
    <source>
        <dbReference type="EMBL" id="CAB4220876.1"/>
    </source>
</evidence>
<dbReference type="EMBL" id="LR796981">
    <property type="protein sequence ID" value="CAB4179349.1"/>
    <property type="molecule type" value="Genomic_DNA"/>
</dbReference>